<reference evidence="1" key="1">
    <citation type="submission" date="2020-07" db="EMBL/GenBank/DDBJ databases">
        <title>Clarias magur genome sequencing, assembly and annotation.</title>
        <authorList>
            <person name="Kushwaha B."/>
            <person name="Kumar R."/>
            <person name="Das P."/>
            <person name="Joshi C.G."/>
            <person name="Kumar D."/>
            <person name="Nagpure N.S."/>
            <person name="Pandey M."/>
            <person name="Agarwal S."/>
            <person name="Srivastava S."/>
            <person name="Singh M."/>
            <person name="Sahoo L."/>
            <person name="Jayasankar P."/>
            <person name="Meher P.K."/>
            <person name="Koringa P.G."/>
            <person name="Iquebal M.A."/>
            <person name="Das S.P."/>
            <person name="Bit A."/>
            <person name="Patnaik S."/>
            <person name="Patel N."/>
            <person name="Shah T.M."/>
            <person name="Hinsu A."/>
            <person name="Jena J.K."/>
        </authorList>
    </citation>
    <scope>NUCLEOTIDE SEQUENCE</scope>
    <source>
        <strain evidence="1">CIFAMagur01</strain>
        <tissue evidence="1">Testis</tissue>
    </source>
</reference>
<dbReference type="EMBL" id="QNUK01000758">
    <property type="protein sequence ID" value="KAF5889881.1"/>
    <property type="molecule type" value="Genomic_DNA"/>
</dbReference>
<comment type="caution">
    <text evidence="1">The sequence shown here is derived from an EMBL/GenBank/DDBJ whole genome shotgun (WGS) entry which is preliminary data.</text>
</comment>
<gene>
    <name evidence="1" type="primary">yhcK</name>
    <name evidence="1" type="ORF">DAT39_020420</name>
</gene>
<protein>
    <submittedName>
        <fullName evidence="1">Gamma-glutamyl phosphate reductase</fullName>
    </submittedName>
</protein>
<sequence>MDARVSDICSGPALGAVPRVCLLYIMTAIYKTGTVRASSYWVTRGFSPCTLGSTHFPDNSEAPRDEPVLTEPETAKWFPGHGPRGAAASFLDLLHVIYHSNRRGQL</sequence>
<evidence type="ECO:0000313" key="1">
    <source>
        <dbReference type="EMBL" id="KAF5889881.1"/>
    </source>
</evidence>
<dbReference type="Proteomes" id="UP000727407">
    <property type="component" value="Unassembled WGS sequence"/>
</dbReference>
<keyword evidence="2" id="KW-1185">Reference proteome</keyword>
<proteinExistence type="predicted"/>
<dbReference type="AlphaFoldDB" id="A0A8J4TRA2"/>
<organism evidence="1 2">
    <name type="scientific">Clarias magur</name>
    <name type="common">Asian catfish</name>
    <name type="synonym">Macropteronotus magur</name>
    <dbReference type="NCBI Taxonomy" id="1594786"/>
    <lineage>
        <taxon>Eukaryota</taxon>
        <taxon>Metazoa</taxon>
        <taxon>Chordata</taxon>
        <taxon>Craniata</taxon>
        <taxon>Vertebrata</taxon>
        <taxon>Euteleostomi</taxon>
        <taxon>Actinopterygii</taxon>
        <taxon>Neopterygii</taxon>
        <taxon>Teleostei</taxon>
        <taxon>Ostariophysi</taxon>
        <taxon>Siluriformes</taxon>
        <taxon>Clariidae</taxon>
        <taxon>Clarias</taxon>
    </lineage>
</organism>
<accession>A0A8J4TRA2</accession>
<evidence type="ECO:0000313" key="2">
    <source>
        <dbReference type="Proteomes" id="UP000727407"/>
    </source>
</evidence>
<name>A0A8J4TRA2_CLAMG</name>